<keyword evidence="2" id="KW-1185">Reference proteome</keyword>
<protein>
    <submittedName>
        <fullName evidence="1">Uncharacterized protein</fullName>
    </submittedName>
</protein>
<sequence precursor="true">MHGTDAPICAAVQPECNMEKHLRKTCGAGSLRTITFSSCPFIVLIEPSRHVSNQAES</sequence>
<evidence type="ECO:0000313" key="1">
    <source>
        <dbReference type="EMBL" id="TWU32827.1"/>
    </source>
</evidence>
<evidence type="ECO:0000313" key="2">
    <source>
        <dbReference type="Proteomes" id="UP000319143"/>
    </source>
</evidence>
<gene>
    <name evidence="1" type="ORF">Poly41_52040</name>
</gene>
<accession>A0A5C6DAR7</accession>
<dbReference type="EMBL" id="SJPV01000011">
    <property type="protein sequence ID" value="TWU32827.1"/>
    <property type="molecule type" value="Genomic_DNA"/>
</dbReference>
<proteinExistence type="predicted"/>
<name>A0A5C6DAR7_9BACT</name>
<reference evidence="1 2" key="1">
    <citation type="submission" date="2019-02" db="EMBL/GenBank/DDBJ databases">
        <title>Deep-cultivation of Planctomycetes and their phenomic and genomic characterization uncovers novel biology.</title>
        <authorList>
            <person name="Wiegand S."/>
            <person name="Jogler M."/>
            <person name="Boedeker C."/>
            <person name="Pinto D."/>
            <person name="Vollmers J."/>
            <person name="Rivas-Marin E."/>
            <person name="Kohn T."/>
            <person name="Peeters S.H."/>
            <person name="Heuer A."/>
            <person name="Rast P."/>
            <person name="Oberbeckmann S."/>
            <person name="Bunk B."/>
            <person name="Jeske O."/>
            <person name="Meyerdierks A."/>
            <person name="Storesund J.E."/>
            <person name="Kallscheuer N."/>
            <person name="Luecker S."/>
            <person name="Lage O.M."/>
            <person name="Pohl T."/>
            <person name="Merkel B.J."/>
            <person name="Hornburger P."/>
            <person name="Mueller R.-W."/>
            <person name="Bruemmer F."/>
            <person name="Labrenz M."/>
            <person name="Spormann A.M."/>
            <person name="Op Den Camp H."/>
            <person name="Overmann J."/>
            <person name="Amann R."/>
            <person name="Jetten M.S.M."/>
            <person name="Mascher T."/>
            <person name="Medema M.H."/>
            <person name="Devos D.P."/>
            <person name="Kaster A.-K."/>
            <person name="Ovreas L."/>
            <person name="Rohde M."/>
            <person name="Galperin M.Y."/>
            <person name="Jogler C."/>
        </authorList>
    </citation>
    <scope>NUCLEOTIDE SEQUENCE [LARGE SCALE GENOMIC DNA]</scope>
    <source>
        <strain evidence="1 2">Poly41</strain>
    </source>
</reference>
<dbReference type="Proteomes" id="UP000319143">
    <property type="component" value="Unassembled WGS sequence"/>
</dbReference>
<comment type="caution">
    <text evidence="1">The sequence shown here is derived from an EMBL/GenBank/DDBJ whole genome shotgun (WGS) entry which is preliminary data.</text>
</comment>
<organism evidence="1 2">
    <name type="scientific">Novipirellula artificiosorum</name>
    <dbReference type="NCBI Taxonomy" id="2528016"/>
    <lineage>
        <taxon>Bacteria</taxon>
        <taxon>Pseudomonadati</taxon>
        <taxon>Planctomycetota</taxon>
        <taxon>Planctomycetia</taxon>
        <taxon>Pirellulales</taxon>
        <taxon>Pirellulaceae</taxon>
        <taxon>Novipirellula</taxon>
    </lineage>
</organism>
<dbReference type="AlphaFoldDB" id="A0A5C6DAR7"/>